<dbReference type="InterPro" id="IPR036047">
    <property type="entry name" value="F-box-like_dom_sf"/>
</dbReference>
<feature type="domain" description="F-box" evidence="1">
    <location>
        <begin position="13"/>
        <end position="58"/>
    </location>
</feature>
<dbReference type="OMA" id="MCRQCFN"/>
<reference evidence="2" key="1">
    <citation type="submission" date="2022-08" db="UniProtKB">
        <authorList>
            <consortium name="EnsemblMetazoa"/>
        </authorList>
    </citation>
    <scope>IDENTIFICATION</scope>
    <source>
        <strain evidence="2">05x7-T-G4-1.051#20</strain>
    </source>
</reference>
<accession>A0A8W8M225</accession>
<name>A0A8W8M225_MAGGI</name>
<dbReference type="Pfam" id="PF12937">
    <property type="entry name" value="F-box-like"/>
    <property type="match status" value="1"/>
</dbReference>
<dbReference type="Gene3D" id="1.20.1280.50">
    <property type="match status" value="1"/>
</dbReference>
<organism evidence="2 3">
    <name type="scientific">Magallana gigas</name>
    <name type="common">Pacific oyster</name>
    <name type="synonym">Crassostrea gigas</name>
    <dbReference type="NCBI Taxonomy" id="29159"/>
    <lineage>
        <taxon>Eukaryota</taxon>
        <taxon>Metazoa</taxon>
        <taxon>Spiralia</taxon>
        <taxon>Lophotrochozoa</taxon>
        <taxon>Mollusca</taxon>
        <taxon>Bivalvia</taxon>
        <taxon>Autobranchia</taxon>
        <taxon>Pteriomorphia</taxon>
        <taxon>Ostreida</taxon>
        <taxon>Ostreoidea</taxon>
        <taxon>Ostreidae</taxon>
        <taxon>Magallana</taxon>
    </lineage>
</organism>
<dbReference type="PANTHER" id="PTHR20872">
    <property type="match status" value="1"/>
</dbReference>
<evidence type="ECO:0000313" key="3">
    <source>
        <dbReference type="Proteomes" id="UP000005408"/>
    </source>
</evidence>
<dbReference type="Proteomes" id="UP000005408">
    <property type="component" value="Unassembled WGS sequence"/>
</dbReference>
<dbReference type="KEGG" id="crg:105317092"/>
<dbReference type="EnsemblMetazoa" id="G3083.21">
    <property type="protein sequence ID" value="G3083.21:cds"/>
    <property type="gene ID" value="G3083"/>
</dbReference>
<keyword evidence="3" id="KW-1185">Reference proteome</keyword>
<dbReference type="AlphaFoldDB" id="A0A8W8M225"/>
<dbReference type="SUPFAM" id="SSF52047">
    <property type="entry name" value="RNI-like"/>
    <property type="match status" value="1"/>
</dbReference>
<dbReference type="GeneID" id="105317092"/>
<dbReference type="InterPro" id="IPR001810">
    <property type="entry name" value="F-box_dom"/>
</dbReference>
<proteinExistence type="predicted"/>
<dbReference type="InterPro" id="IPR032675">
    <property type="entry name" value="LRR_dom_sf"/>
</dbReference>
<protein>
    <recommendedName>
        <fullName evidence="1">F-box domain-containing protein</fullName>
    </recommendedName>
</protein>
<dbReference type="PANTHER" id="PTHR20872:SF1">
    <property type="entry name" value="F-BOX DOMAIN-CONTAINING PROTEIN"/>
    <property type="match status" value="1"/>
</dbReference>
<sequence length="449" mass="52523">MSNVMFDDIESSWEDLPDILLEDIFVLLEPRHRHEASQACIRWYETFYAPRVWEHFTLKGNFLKKRRYYAHKGYQRETCPRKTQICLHQVGYLFKKITITPIHDFQHVYEFIRILRAYLGYFDEFPMPLLRTFHFTFTCETRGITGVILHGTGGKMMEELRHLLRNMKLLKDLKLNNLMLDDAEVEGLFEAIAYNCSDTLETMEILNFTKDPYPILDITLFNNIHTLRTSPQHLDDEVIIILASSSVSNLHIIQGRYTCNTDSVSDDAWRLVKQMAPYFRVTLEVRGHTKTPLILQPHAPVNRIVYDSPNLKFPHETAVWIVHYYHDTLEYFAQKRLPRTHGPRTFHDRGDAAFLMLARSCPKLHTLIISERISTATAILIAKSKPSLEKFIVRQNGLLKRCDGPKSDNSFSNAETKRISRSYETTSEEISKTFGKRWVPMSDKNFKKL</sequence>
<evidence type="ECO:0000313" key="2">
    <source>
        <dbReference type="EnsemblMetazoa" id="G3083.21:cds"/>
    </source>
</evidence>
<dbReference type="SUPFAM" id="SSF81383">
    <property type="entry name" value="F-box domain"/>
    <property type="match status" value="1"/>
</dbReference>
<dbReference type="Gene3D" id="3.80.10.10">
    <property type="entry name" value="Ribonuclease Inhibitor"/>
    <property type="match status" value="1"/>
</dbReference>
<evidence type="ECO:0000259" key="1">
    <source>
        <dbReference type="Pfam" id="PF12937"/>
    </source>
</evidence>
<dbReference type="OrthoDB" id="9974792at2759"/>